<proteinExistence type="predicted"/>
<dbReference type="EMBL" id="BMPG01000003">
    <property type="protein sequence ID" value="GGL63889.1"/>
    <property type="molecule type" value="Genomic_DNA"/>
</dbReference>
<gene>
    <name evidence="2" type="ORF">GCM10009039_22170</name>
</gene>
<organism evidence="2 3">
    <name type="scientific">Halocalculus aciditolerans</name>
    <dbReference type="NCBI Taxonomy" id="1383812"/>
    <lineage>
        <taxon>Archaea</taxon>
        <taxon>Methanobacteriati</taxon>
        <taxon>Methanobacteriota</taxon>
        <taxon>Stenosarchaea group</taxon>
        <taxon>Halobacteria</taxon>
        <taxon>Halobacteriales</taxon>
        <taxon>Halobacteriaceae</taxon>
        <taxon>Halocalculus</taxon>
    </lineage>
</organism>
<comment type="caution">
    <text evidence="2">The sequence shown here is derived from an EMBL/GenBank/DDBJ whole genome shotgun (WGS) entry which is preliminary data.</text>
</comment>
<dbReference type="AlphaFoldDB" id="A0A830FJY1"/>
<evidence type="ECO:0000313" key="3">
    <source>
        <dbReference type="Proteomes" id="UP000607197"/>
    </source>
</evidence>
<protein>
    <submittedName>
        <fullName evidence="2">Uncharacterized protein</fullName>
    </submittedName>
</protein>
<sequence>MDAASADDIARERATPVDSGSEAYTVVAKARTNGSATRSGLRGLFDDGETVRVNGQFYDVAETPVGSSEVTVYDVLVDFNPENSTAETGEVRYEDLPRVDRNHLESVFAHDTHQEGDGFDVGVGYGPADDLKGESVFVPTQRYDILIRDGNRYRVKVESETASKTTYEYEVTEVASSVEAYAEQLRERYLFELTELTAEERSVVEEAIDGGYFDDSDAFRSVVETIRSHDGLDVNESYGTWLVAYENTDYVTYTEW</sequence>
<name>A0A830FJY1_9EURY</name>
<reference evidence="2" key="2">
    <citation type="submission" date="2020-09" db="EMBL/GenBank/DDBJ databases">
        <authorList>
            <person name="Sun Q."/>
            <person name="Ohkuma M."/>
        </authorList>
    </citation>
    <scope>NUCLEOTIDE SEQUENCE</scope>
    <source>
        <strain evidence="2">JCM 19596</strain>
    </source>
</reference>
<keyword evidence="3" id="KW-1185">Reference proteome</keyword>
<reference evidence="2" key="1">
    <citation type="journal article" date="2014" name="Int. J. Syst. Evol. Microbiol.">
        <title>Complete genome sequence of Corynebacterium casei LMG S-19264T (=DSM 44701T), isolated from a smear-ripened cheese.</title>
        <authorList>
            <consortium name="US DOE Joint Genome Institute (JGI-PGF)"/>
            <person name="Walter F."/>
            <person name="Albersmeier A."/>
            <person name="Kalinowski J."/>
            <person name="Ruckert C."/>
        </authorList>
    </citation>
    <scope>NUCLEOTIDE SEQUENCE</scope>
    <source>
        <strain evidence="2">JCM 19596</strain>
    </source>
</reference>
<feature type="region of interest" description="Disordered" evidence="1">
    <location>
        <begin position="1"/>
        <end position="20"/>
    </location>
</feature>
<evidence type="ECO:0000313" key="2">
    <source>
        <dbReference type="EMBL" id="GGL63889.1"/>
    </source>
</evidence>
<accession>A0A830FJY1</accession>
<evidence type="ECO:0000256" key="1">
    <source>
        <dbReference type="SAM" id="MobiDB-lite"/>
    </source>
</evidence>
<dbReference type="Proteomes" id="UP000607197">
    <property type="component" value="Unassembled WGS sequence"/>
</dbReference>